<dbReference type="SMART" id="SM00119">
    <property type="entry name" value="HECTc"/>
    <property type="match status" value="1"/>
</dbReference>
<evidence type="ECO:0000256" key="5">
    <source>
        <dbReference type="PROSITE-ProRule" id="PRU00104"/>
    </source>
</evidence>
<dbReference type="PROSITE" id="PS50199">
    <property type="entry name" value="ZF_RANBP2_2"/>
    <property type="match status" value="1"/>
</dbReference>
<reference evidence="10 11" key="1">
    <citation type="submission" date="2019-07" db="EMBL/GenBank/DDBJ databases">
        <title>Genomes of Cafeteria roenbergensis.</title>
        <authorList>
            <person name="Fischer M.G."/>
            <person name="Hackl T."/>
            <person name="Roman M."/>
        </authorList>
    </citation>
    <scope>NUCLEOTIDE SEQUENCE [LARGE SCALE GENOMIC DNA]</scope>
    <source>
        <strain evidence="10 11">E4-10P</strain>
    </source>
</reference>
<dbReference type="PANTHER" id="PTHR46435:SF1">
    <property type="entry name" value="E3 UBIQUITIN-PROTEIN LIGASE HECTD4-RELATED"/>
    <property type="match status" value="1"/>
</dbReference>
<protein>
    <recommendedName>
        <fullName evidence="12">HECT domain-containing protein</fullName>
    </recommendedName>
</protein>
<dbReference type="InterPro" id="IPR035983">
    <property type="entry name" value="Hect_E3_ubiquitin_ligase"/>
</dbReference>
<evidence type="ECO:0000256" key="4">
    <source>
        <dbReference type="ARBA" id="ARBA00022833"/>
    </source>
</evidence>
<dbReference type="Gene3D" id="3.90.1750.10">
    <property type="entry name" value="Hect, E3 ligase catalytic domains"/>
    <property type="match status" value="1"/>
</dbReference>
<dbReference type="GO" id="GO:0008270">
    <property type="term" value="F:zinc ion binding"/>
    <property type="evidence" value="ECO:0007669"/>
    <property type="project" value="UniProtKB-KW"/>
</dbReference>
<name>A0A5A8EGH5_CAFRO</name>
<dbReference type="Pfam" id="PF00632">
    <property type="entry name" value="HECT"/>
    <property type="match status" value="1"/>
</dbReference>
<comment type="caution">
    <text evidence="10">The sequence shown here is derived from an EMBL/GenBank/DDBJ whole genome shotgun (WGS) entry which is preliminary data.</text>
</comment>
<organism evidence="10 11">
    <name type="scientific">Cafeteria roenbergensis</name>
    <name type="common">Marine flagellate</name>
    <dbReference type="NCBI Taxonomy" id="33653"/>
    <lineage>
        <taxon>Eukaryota</taxon>
        <taxon>Sar</taxon>
        <taxon>Stramenopiles</taxon>
        <taxon>Bigyra</taxon>
        <taxon>Opalozoa</taxon>
        <taxon>Bicosoecida</taxon>
        <taxon>Cafeteriaceae</taxon>
        <taxon>Cafeteria</taxon>
    </lineage>
</organism>
<feature type="region of interest" description="Disordered" evidence="7">
    <location>
        <begin position="180"/>
        <end position="203"/>
    </location>
</feature>
<keyword evidence="3 5" id="KW-0833">Ubl conjugation pathway</keyword>
<feature type="compositionally biased region" description="Low complexity" evidence="7">
    <location>
        <begin position="516"/>
        <end position="530"/>
    </location>
</feature>
<dbReference type="SUPFAM" id="SSF56204">
    <property type="entry name" value="Hect, E3 ligase catalytic domain"/>
    <property type="match status" value="1"/>
</dbReference>
<gene>
    <name evidence="10" type="ORF">FNF27_02538</name>
</gene>
<evidence type="ECO:0000256" key="2">
    <source>
        <dbReference type="ARBA" id="ARBA00022771"/>
    </source>
</evidence>
<dbReference type="EMBL" id="VLTO01000011">
    <property type="protein sequence ID" value="KAA0175817.1"/>
    <property type="molecule type" value="Genomic_DNA"/>
</dbReference>
<evidence type="ECO:0000256" key="1">
    <source>
        <dbReference type="ARBA" id="ARBA00022723"/>
    </source>
</evidence>
<evidence type="ECO:0000313" key="10">
    <source>
        <dbReference type="EMBL" id="KAA0175817.1"/>
    </source>
</evidence>
<dbReference type="Proteomes" id="UP000322899">
    <property type="component" value="Unassembled WGS sequence"/>
</dbReference>
<feature type="compositionally biased region" description="Low complexity" evidence="7">
    <location>
        <begin position="191"/>
        <end position="203"/>
    </location>
</feature>
<dbReference type="PROSITE" id="PS01358">
    <property type="entry name" value="ZF_RANBP2_1"/>
    <property type="match status" value="1"/>
</dbReference>
<keyword evidence="4" id="KW-0862">Zinc</keyword>
<feature type="domain" description="HECT" evidence="9">
    <location>
        <begin position="1147"/>
        <end position="1562"/>
    </location>
</feature>
<dbReference type="InterPro" id="IPR000569">
    <property type="entry name" value="HECT_dom"/>
</dbReference>
<keyword evidence="1" id="KW-0479">Metal-binding</keyword>
<dbReference type="OrthoDB" id="239701at2759"/>
<feature type="active site" description="Glycyl thioester intermediate" evidence="5">
    <location>
        <position position="1528"/>
    </location>
</feature>
<keyword evidence="2 6" id="KW-0863">Zinc-finger</keyword>
<proteinExistence type="predicted"/>
<dbReference type="Gene3D" id="3.30.2410.10">
    <property type="entry name" value="Hect, E3 ligase catalytic domain"/>
    <property type="match status" value="1"/>
</dbReference>
<evidence type="ECO:0000256" key="7">
    <source>
        <dbReference type="SAM" id="MobiDB-lite"/>
    </source>
</evidence>
<evidence type="ECO:0000313" key="11">
    <source>
        <dbReference type="Proteomes" id="UP000322899"/>
    </source>
</evidence>
<evidence type="ECO:0000256" key="3">
    <source>
        <dbReference type="ARBA" id="ARBA00022786"/>
    </source>
</evidence>
<dbReference type="PANTHER" id="PTHR46435">
    <property type="entry name" value="E3 UBIQUITIN-PROTEIN LIGASE HECTD4-RELATED"/>
    <property type="match status" value="1"/>
</dbReference>
<evidence type="ECO:0008006" key="12">
    <source>
        <dbReference type="Google" id="ProtNLM"/>
    </source>
</evidence>
<feature type="compositionally biased region" description="Gly residues" evidence="7">
    <location>
        <begin position="505"/>
        <end position="515"/>
    </location>
</feature>
<feature type="domain" description="RanBP2-type" evidence="8">
    <location>
        <begin position="562"/>
        <end position="591"/>
    </location>
</feature>
<dbReference type="InterPro" id="IPR001876">
    <property type="entry name" value="Znf_RanBP2"/>
</dbReference>
<feature type="region of interest" description="Disordered" evidence="7">
    <location>
        <begin position="480"/>
        <end position="530"/>
    </location>
</feature>
<dbReference type="GO" id="GO:0004842">
    <property type="term" value="F:ubiquitin-protein transferase activity"/>
    <property type="evidence" value="ECO:0007669"/>
    <property type="project" value="InterPro"/>
</dbReference>
<dbReference type="InterPro" id="IPR043366">
    <property type="entry name" value="HECTD4"/>
</dbReference>
<evidence type="ECO:0000256" key="6">
    <source>
        <dbReference type="PROSITE-ProRule" id="PRU00322"/>
    </source>
</evidence>
<evidence type="ECO:0000259" key="9">
    <source>
        <dbReference type="PROSITE" id="PS50237"/>
    </source>
</evidence>
<sequence>MFGALLDAALTPVELPGFVSRRSVEQIALVTAQRCAEATAWGGVEFQAARAATRPDAVGLAVLASKPTDTADDMSEAIASRWQLAESISRMVMREARLCFAALEEHGDNGDVALEWLMRTERDVDAMSELERMRQRRLGGGRVASDMGSDEATLEGVRFGAPLIDPNAVVGITAADAAATADDDGADDAADTTPKAGAGDGETLSSSAVAEAVLLAPLETLRGEARAWADCGLPLGTPVVVVAKRVGDGVAKRPLGQTVRGIDGLGQTGTVCAAPLGVSPNAHTAWVRIHDPATGGGVCVSVARKRLTVLAGLFGRDLCSGVDSTLRRDQMAELGSLGLASASGTAGKSPPATWAAGLNLAWAAALPAAKAVAVPPAAVGAVSDTATATACAGAMKSWHVLGGDSLVGPMRVLAMSTADAERAAASHAARLAAVLLLLAWPRDMPFRLEAAQGAKRLILATRVIVGSAVSGSGATGDLASVSSGQLAPDGEASAESAAARPGVSAGRGGDDGGTGSVEAGWSSVSGASSAAPDTGVLVKALRSKLSALIRQEDGPAASAQAAAATWICRTCGLRNPCGDAPCTACRASRPAEALDTELLSAALIADCAASITDATRSMTESARHASWAQELQSAHPMRQGVEHLRVEVKGASALFVTFSRLCHTPTNDPGAFISFFADEQLTRLVATRQGPSHAFRPFLAPVNRLFVVVRRSSGLPVLQARETYGLRCQVRGLRGVCWSGEADIRREPSLEWGCWLLSFLVREALPATTLRAGALHTGDMVSAMVRFLRTPNAPFKPTVFTLLNSILACPQYFSTTSPPDLTPFGAMSAQAVRMLGVLSKAEQLFPPVQLQHALETAAAAQAAEELYGGPYFCPIDVSGLAGSATSALWTPSSDPASWHPPIATGSVLAAVSLSRVSSLQALVYLRELIKPLATAVHCLPDSPRLGRVPDPWMARAVADTQGDGATHVSAGQLIAAHRTMAMWTREMDEELVAWLSQLAIRDERSVPDLRPSAIPLGSRERAAFTVLAITDDDDIRLRFSLLRIFNRLIARCLGLFDTTGALGPASVGGLLRSTSHLVFADTKQALVRNAVEATKRKTTMGAVVVVSAEDAAASLAAGHSKPETSRCEFVQVSDQLARARSASLRCNLDDKDRLFEVRIRGQEGIDWGGVFRGTLSNMCEDLFPPPSRQAGVELFTRSPKSALEPGVEDEFVPCLARIGKRAASQYKFVGVMMGISLRYSLTLDIRLAPLVWKLVAGDPVGSADLATVDPATAKLLQSILDARPEPAAAAGIAAAPAGAACAAAPASSATTAAVAAAQLAELLADGAAIGDSEHAEEALAGMDAVDAAFVRRFNGLTFVDSLNGGDGAPLVQGGERRLVLPSNRHVFVDLMVRRRARRYVPASRLMCRGLMTMIPARILPILGGADLRTAVCGAEVIDIGILKAHSEYGRPFDARHPTVCQFWTVMEELTNAERQRVIRYAWGRSKLPHGAEAWRDASGRPVTFKLYPFYRHPPIMRGDESLVEAHTCFFQLKVPQYSSVDVLRERLRRSVTEGLASGFHIA</sequence>
<evidence type="ECO:0000259" key="8">
    <source>
        <dbReference type="PROSITE" id="PS50199"/>
    </source>
</evidence>
<dbReference type="PROSITE" id="PS50237">
    <property type="entry name" value="HECT"/>
    <property type="match status" value="1"/>
</dbReference>
<accession>A0A5A8EGH5</accession>
<feature type="compositionally biased region" description="Acidic residues" evidence="7">
    <location>
        <begin position="181"/>
        <end position="190"/>
    </location>
</feature>